<organism evidence="1">
    <name type="scientific">Octopus bimaculoides</name>
    <name type="common">California two-spotted octopus</name>
    <dbReference type="NCBI Taxonomy" id="37653"/>
    <lineage>
        <taxon>Eukaryota</taxon>
        <taxon>Metazoa</taxon>
        <taxon>Spiralia</taxon>
        <taxon>Lophotrochozoa</taxon>
        <taxon>Mollusca</taxon>
        <taxon>Cephalopoda</taxon>
        <taxon>Coleoidea</taxon>
        <taxon>Octopodiformes</taxon>
        <taxon>Octopoda</taxon>
        <taxon>Incirrata</taxon>
        <taxon>Octopodidae</taxon>
        <taxon>Octopus</taxon>
    </lineage>
</organism>
<evidence type="ECO:0000313" key="1">
    <source>
        <dbReference type="EMBL" id="KOF69442.1"/>
    </source>
</evidence>
<proteinExistence type="predicted"/>
<sequence length="54" mass="6272">MLFGKDMNLTSPPFLIVICTEEISNHLIILLQMIVPWQTKSIICFQFSELDVFL</sequence>
<reference evidence="1" key="1">
    <citation type="submission" date="2015-07" db="EMBL/GenBank/DDBJ databases">
        <title>MeaNS - Measles Nucleotide Surveillance Program.</title>
        <authorList>
            <person name="Tran T."/>
            <person name="Druce J."/>
        </authorList>
    </citation>
    <scope>NUCLEOTIDE SEQUENCE</scope>
    <source>
        <strain evidence="1">UCB-OBI-ISO-001</strain>
        <tissue evidence="1">Gonad</tissue>
    </source>
</reference>
<gene>
    <name evidence="1" type="ORF">OCBIM_22004938mg</name>
</gene>
<dbReference type="AlphaFoldDB" id="A0A0L8FXI0"/>
<accession>A0A0L8FXI0</accession>
<protein>
    <submittedName>
        <fullName evidence="1">Uncharacterized protein</fullName>
    </submittedName>
</protein>
<name>A0A0L8FXI0_OCTBM</name>
<dbReference type="EMBL" id="KQ425476">
    <property type="protein sequence ID" value="KOF69442.1"/>
    <property type="molecule type" value="Genomic_DNA"/>
</dbReference>